<dbReference type="PANTHER" id="PTHR34427">
    <property type="entry name" value="DUF4283 DOMAIN PROTEIN"/>
    <property type="match status" value="1"/>
</dbReference>
<dbReference type="EMBL" id="JAUESC010000004">
    <property type="protein sequence ID" value="KAK0595611.1"/>
    <property type="molecule type" value="Genomic_DNA"/>
</dbReference>
<reference evidence="2" key="1">
    <citation type="journal article" date="2022" name="Plant J.">
        <title>Strategies of tolerance reflected in two North American maple genomes.</title>
        <authorList>
            <person name="McEvoy S.L."/>
            <person name="Sezen U.U."/>
            <person name="Trouern-Trend A."/>
            <person name="McMahon S.M."/>
            <person name="Schaberg P.G."/>
            <person name="Yang J."/>
            <person name="Wegrzyn J.L."/>
            <person name="Swenson N.G."/>
        </authorList>
    </citation>
    <scope>NUCLEOTIDE SEQUENCE</scope>
    <source>
        <strain evidence="2">NS2018</strain>
    </source>
</reference>
<dbReference type="AlphaFoldDB" id="A0AA39SLX1"/>
<gene>
    <name evidence="2" type="ORF">LWI29_008359</name>
</gene>
<sequence length="430" mass="47814">MRATAPDRSKTRNSQSEKGESSGKTKKVKELGGTSTIQDQHSKFKSLVDKGVGEDDVRISDSLQSLAAARSPSPLGKGTRCGRPNWELMNVDGPGQEPKGKAVELGQTTTPNSHLLQQKPQTDMGLSVEQEILSIKPSVKDIEMEGVGSPSKKIEANKENSSPKKKLGKKWKRAARGVKDHQIPVKLSSPLNKMLALSQKSRSYNKRNQMSPNQRSPISKVSPKFRTRTSPSPSASRNKMGVLRSFSNSVTVVKGLRSSKIHVSSFYLGDKNILWVFRSITERDNFIRNKWLWEEQFSSVGVWSKSMTPQSRLSWAEFRGIPLHCWCEEFFKRLGWAVGEPLLVDEETLKRKKLDYGKILVLIPYGQSCPDGIKVISGSSSFSVAVWENPVPVNSEWISKWQGVGEDASFPANDSLYDTQLTMAAVGIMF</sequence>
<feature type="compositionally biased region" description="Basic residues" evidence="1">
    <location>
        <begin position="163"/>
        <end position="176"/>
    </location>
</feature>
<reference evidence="2" key="2">
    <citation type="submission" date="2023-06" db="EMBL/GenBank/DDBJ databases">
        <authorList>
            <person name="Swenson N.G."/>
            <person name="Wegrzyn J.L."/>
            <person name="Mcevoy S.L."/>
        </authorList>
    </citation>
    <scope>NUCLEOTIDE SEQUENCE</scope>
    <source>
        <strain evidence="2">NS2018</strain>
        <tissue evidence="2">Leaf</tissue>
    </source>
</reference>
<feature type="compositionally biased region" description="Polar residues" evidence="1">
    <location>
        <begin position="106"/>
        <end position="121"/>
    </location>
</feature>
<feature type="region of interest" description="Disordered" evidence="1">
    <location>
        <begin position="63"/>
        <end position="123"/>
    </location>
</feature>
<feature type="region of interest" description="Disordered" evidence="1">
    <location>
        <begin position="1"/>
        <end position="43"/>
    </location>
</feature>
<organism evidence="2 3">
    <name type="scientific">Acer saccharum</name>
    <name type="common">Sugar maple</name>
    <dbReference type="NCBI Taxonomy" id="4024"/>
    <lineage>
        <taxon>Eukaryota</taxon>
        <taxon>Viridiplantae</taxon>
        <taxon>Streptophyta</taxon>
        <taxon>Embryophyta</taxon>
        <taxon>Tracheophyta</taxon>
        <taxon>Spermatophyta</taxon>
        <taxon>Magnoliopsida</taxon>
        <taxon>eudicotyledons</taxon>
        <taxon>Gunneridae</taxon>
        <taxon>Pentapetalae</taxon>
        <taxon>rosids</taxon>
        <taxon>malvids</taxon>
        <taxon>Sapindales</taxon>
        <taxon>Sapindaceae</taxon>
        <taxon>Hippocastanoideae</taxon>
        <taxon>Acereae</taxon>
        <taxon>Acer</taxon>
    </lineage>
</organism>
<feature type="compositionally biased region" description="Basic and acidic residues" evidence="1">
    <location>
        <begin position="152"/>
        <end position="162"/>
    </location>
</feature>
<dbReference type="PANTHER" id="PTHR34427:SF5">
    <property type="entry name" value="DUF4283 DOMAIN-CONTAINING PROTEIN"/>
    <property type="match status" value="1"/>
</dbReference>
<evidence type="ECO:0008006" key="4">
    <source>
        <dbReference type="Google" id="ProtNLM"/>
    </source>
</evidence>
<feature type="compositionally biased region" description="Low complexity" evidence="1">
    <location>
        <begin position="228"/>
        <end position="237"/>
    </location>
</feature>
<feature type="compositionally biased region" description="Polar residues" evidence="1">
    <location>
        <begin position="201"/>
        <end position="219"/>
    </location>
</feature>
<comment type="caution">
    <text evidence="2">The sequence shown here is derived from an EMBL/GenBank/DDBJ whole genome shotgun (WGS) entry which is preliminary data.</text>
</comment>
<evidence type="ECO:0000313" key="3">
    <source>
        <dbReference type="Proteomes" id="UP001168877"/>
    </source>
</evidence>
<accession>A0AA39SLX1</accession>
<name>A0AA39SLX1_ACESA</name>
<feature type="region of interest" description="Disordered" evidence="1">
    <location>
        <begin position="147"/>
        <end position="176"/>
    </location>
</feature>
<evidence type="ECO:0000256" key="1">
    <source>
        <dbReference type="SAM" id="MobiDB-lite"/>
    </source>
</evidence>
<evidence type="ECO:0000313" key="2">
    <source>
        <dbReference type="EMBL" id="KAK0595611.1"/>
    </source>
</evidence>
<dbReference type="Proteomes" id="UP001168877">
    <property type="component" value="Unassembled WGS sequence"/>
</dbReference>
<proteinExistence type="predicted"/>
<feature type="region of interest" description="Disordered" evidence="1">
    <location>
        <begin position="201"/>
        <end position="239"/>
    </location>
</feature>
<feature type="compositionally biased region" description="Basic and acidic residues" evidence="1">
    <location>
        <begin position="1"/>
        <end position="23"/>
    </location>
</feature>
<keyword evidence="3" id="KW-1185">Reference proteome</keyword>
<protein>
    <recommendedName>
        <fullName evidence="4">DUF4283 domain-containing protein</fullName>
    </recommendedName>
</protein>